<name>A0A9P7TVX7_9HYPO</name>
<feature type="region of interest" description="Disordered" evidence="1">
    <location>
        <begin position="83"/>
        <end position="120"/>
    </location>
</feature>
<organism evidence="2 3">
    <name type="scientific">Claviceps humidiphila</name>
    <dbReference type="NCBI Taxonomy" id="1294629"/>
    <lineage>
        <taxon>Eukaryota</taxon>
        <taxon>Fungi</taxon>
        <taxon>Dikarya</taxon>
        <taxon>Ascomycota</taxon>
        <taxon>Pezizomycotina</taxon>
        <taxon>Sordariomycetes</taxon>
        <taxon>Hypocreomycetidae</taxon>
        <taxon>Hypocreales</taxon>
        <taxon>Clavicipitaceae</taxon>
        <taxon>Claviceps</taxon>
    </lineage>
</organism>
<keyword evidence="3" id="KW-1185">Reference proteome</keyword>
<dbReference type="EMBL" id="SRQM01000110">
    <property type="protein sequence ID" value="KAG6118198.1"/>
    <property type="molecule type" value="Genomic_DNA"/>
</dbReference>
<proteinExistence type="predicted"/>
<evidence type="ECO:0000313" key="2">
    <source>
        <dbReference type="EMBL" id="KAG6118198.1"/>
    </source>
</evidence>
<reference evidence="2 3" key="1">
    <citation type="journal article" date="2020" name="bioRxiv">
        <title>Whole genome comparisons of ergot fungi reveals the divergence and evolution of species within the genus Claviceps are the result of varying mechanisms driving genome evolution and host range expansion.</title>
        <authorList>
            <person name="Wyka S.A."/>
            <person name="Mondo S.J."/>
            <person name="Liu M."/>
            <person name="Dettman J."/>
            <person name="Nalam V."/>
            <person name="Broders K.D."/>
        </authorList>
    </citation>
    <scope>NUCLEOTIDE SEQUENCE [LARGE SCALE GENOMIC DNA]</scope>
    <source>
        <strain evidence="2 3">LM576</strain>
    </source>
</reference>
<accession>A0A9P7TVX7</accession>
<evidence type="ECO:0000313" key="3">
    <source>
        <dbReference type="Proteomes" id="UP000732380"/>
    </source>
</evidence>
<protein>
    <submittedName>
        <fullName evidence="2">Uncharacterized protein</fullName>
    </submittedName>
</protein>
<comment type="caution">
    <text evidence="2">The sequence shown here is derived from an EMBL/GenBank/DDBJ whole genome shotgun (WGS) entry which is preliminary data.</text>
</comment>
<dbReference type="AlphaFoldDB" id="A0A9P7TVX7"/>
<dbReference type="Proteomes" id="UP000732380">
    <property type="component" value="Unassembled WGS sequence"/>
</dbReference>
<gene>
    <name evidence="2" type="ORF">E4U13_000436</name>
</gene>
<evidence type="ECO:0000256" key="1">
    <source>
        <dbReference type="SAM" id="MobiDB-lite"/>
    </source>
</evidence>
<sequence length="120" mass="13458">MIRNRFHTLKNVVAPSASIRSSPTLSLRAEPSGFCCCWFIDLFILFSMSTARWDRCPLPSLWQDLVSGAEAIKVAQEARRDLAGVSDKDHWRRHSPRLKPQSAKLSEASDRTARSIMTGG</sequence>